<feature type="transmembrane region" description="Helical" evidence="2">
    <location>
        <begin position="62"/>
        <end position="81"/>
    </location>
</feature>
<dbReference type="EMBL" id="CP032427">
    <property type="protein sequence ID" value="AYC38814.1"/>
    <property type="molecule type" value="Genomic_DNA"/>
</dbReference>
<protein>
    <submittedName>
        <fullName evidence="3">Uncharacterized protein</fullName>
    </submittedName>
</protein>
<organism evidence="3 4">
    <name type="scientific">Streptomyces griseorubiginosus</name>
    <dbReference type="NCBI Taxonomy" id="67304"/>
    <lineage>
        <taxon>Bacteria</taxon>
        <taxon>Bacillati</taxon>
        <taxon>Actinomycetota</taxon>
        <taxon>Actinomycetes</taxon>
        <taxon>Kitasatosporales</taxon>
        <taxon>Streptomycetaceae</taxon>
        <taxon>Streptomyces</taxon>
    </lineage>
</organism>
<keyword evidence="2" id="KW-0812">Transmembrane</keyword>
<accession>A0AAI8KX62</accession>
<sequence length="460" mass="48620">MRGRPRRSRSHISVRVAHALLGVVAGVAWLVLPWVTVDDEPPVAGARTSAAAAEEGSSAGDLVLPVAALVVVVAFAAYASLRRIRRTRSRTTPAAPGTTHVGAYPSPAVPPAPAGLDDRSRAALVEADNHLYAFREELSFAEAAFGHEAVLPFVRVAEAAEAELGAACAIRRRYDEGVPEEAAALAGVVGRCEEAERRLTEGTQSLRTLRALDRDPHTALSLAETRFRELTARAAEADTAPVDGSVTGYVELAKDSLITATVHLGETHQAIAADRLDEAVHPLRAAETAICRADVLVSAVARLCSTRAEAARLIPPALTAAEAELAPVRDRARREGATDARLVHADAVLAAVRQETTSARPYDPLGVLRRIVHATAPLTDGRSGVLGVAALLVARETVASAQDHVAVHREAVGAAPRVLLAEARRTEDLPRVDDLAREARDLAEQDVRLRGHAEQDGGLA</sequence>
<dbReference type="Proteomes" id="UP000265765">
    <property type="component" value="Chromosome"/>
</dbReference>
<keyword evidence="2" id="KW-1133">Transmembrane helix</keyword>
<reference evidence="3 4" key="1">
    <citation type="submission" date="2018-09" db="EMBL/GenBank/DDBJ databases">
        <title>Production of Trimethoprim by Streptomyces sp. 3E-1.</title>
        <authorList>
            <person name="Kang H.J."/>
            <person name="Kim S.B."/>
        </authorList>
    </citation>
    <scope>NUCLEOTIDE SEQUENCE [LARGE SCALE GENOMIC DNA]</scope>
    <source>
        <strain evidence="3 4">3E-1</strain>
    </source>
</reference>
<name>A0AAI8KX62_9ACTN</name>
<evidence type="ECO:0000313" key="4">
    <source>
        <dbReference type="Proteomes" id="UP000265765"/>
    </source>
</evidence>
<evidence type="ECO:0000256" key="1">
    <source>
        <dbReference type="SAM" id="MobiDB-lite"/>
    </source>
</evidence>
<feature type="transmembrane region" description="Helical" evidence="2">
    <location>
        <begin position="12"/>
        <end position="32"/>
    </location>
</feature>
<feature type="compositionally biased region" description="Low complexity" evidence="1">
    <location>
        <begin position="90"/>
        <end position="106"/>
    </location>
</feature>
<dbReference type="KEGG" id="sge:DWG14_03046"/>
<dbReference type="AlphaFoldDB" id="A0AAI8KX62"/>
<evidence type="ECO:0000256" key="2">
    <source>
        <dbReference type="SAM" id="Phobius"/>
    </source>
</evidence>
<feature type="region of interest" description="Disordered" evidence="1">
    <location>
        <begin position="88"/>
        <end position="107"/>
    </location>
</feature>
<keyword evidence="2" id="KW-0472">Membrane</keyword>
<evidence type="ECO:0000313" key="3">
    <source>
        <dbReference type="EMBL" id="AYC38814.1"/>
    </source>
</evidence>
<gene>
    <name evidence="3" type="ORF">DWG14_03046</name>
</gene>
<proteinExistence type="predicted"/>